<dbReference type="RefSeq" id="WP_041992531.1">
    <property type="nucleotide sequence ID" value="NZ_CDOD01000026.1"/>
</dbReference>
<dbReference type="Proteomes" id="UP000038055">
    <property type="component" value="Unassembled WGS sequence"/>
</dbReference>
<evidence type="ECO:0000259" key="13">
    <source>
        <dbReference type="Pfam" id="PF00520"/>
    </source>
</evidence>
<dbReference type="Pfam" id="PF00520">
    <property type="entry name" value="Ion_trans"/>
    <property type="match status" value="1"/>
</dbReference>
<name>A0A0B7HAP3_9FLAO</name>
<evidence type="ECO:0000256" key="6">
    <source>
        <dbReference type="ARBA" id="ARBA00022882"/>
    </source>
</evidence>
<feature type="transmembrane region" description="Helical" evidence="12">
    <location>
        <begin position="156"/>
        <end position="178"/>
    </location>
</feature>
<keyword evidence="6" id="KW-0851">Voltage-gated channel</keyword>
<keyword evidence="8 12" id="KW-1133">Transmembrane helix</keyword>
<evidence type="ECO:0000256" key="10">
    <source>
        <dbReference type="ARBA" id="ARBA00023136"/>
    </source>
</evidence>
<keyword evidence="7" id="KW-0630">Potassium</keyword>
<dbReference type="GO" id="GO:0008076">
    <property type="term" value="C:voltage-gated potassium channel complex"/>
    <property type="evidence" value="ECO:0007669"/>
    <property type="project" value="InterPro"/>
</dbReference>
<feature type="domain" description="Ion transport" evidence="13">
    <location>
        <begin position="29"/>
        <end position="245"/>
    </location>
</feature>
<dbReference type="PRINTS" id="PR00169">
    <property type="entry name" value="KCHANNEL"/>
</dbReference>
<feature type="transmembrane region" description="Helical" evidence="12">
    <location>
        <begin position="91"/>
        <end position="112"/>
    </location>
</feature>
<accession>A0A0B7HAP3</accession>
<keyword evidence="10 12" id="KW-0472">Membrane</keyword>
<evidence type="ECO:0000256" key="2">
    <source>
        <dbReference type="ARBA" id="ARBA00022448"/>
    </source>
</evidence>
<reference evidence="15" key="1">
    <citation type="submission" date="2015-01" db="EMBL/GenBank/DDBJ databases">
        <authorList>
            <person name="MANFREDI Pablo"/>
        </authorList>
    </citation>
    <scope>NUCLEOTIDE SEQUENCE [LARGE SCALE GENOMIC DNA]</scope>
    <source>
        <strain evidence="15">Ccyn2B</strain>
    </source>
</reference>
<evidence type="ECO:0000256" key="3">
    <source>
        <dbReference type="ARBA" id="ARBA00022538"/>
    </source>
</evidence>
<dbReference type="Gene3D" id="1.20.120.350">
    <property type="entry name" value="Voltage-gated potassium channels. Chain C"/>
    <property type="match status" value="1"/>
</dbReference>
<keyword evidence="5" id="KW-0631">Potassium channel</keyword>
<feature type="transmembrane region" description="Helical" evidence="12">
    <location>
        <begin position="30"/>
        <end position="48"/>
    </location>
</feature>
<dbReference type="STRING" id="28189.CCYN74_200005"/>
<evidence type="ECO:0000256" key="12">
    <source>
        <dbReference type="SAM" id="Phobius"/>
    </source>
</evidence>
<sequence length="297" mass="33865">MRGVIKSKYDILKQQAYVIIYGTNTPLGKLFDIVLLILIFLSVIMVMLETVKDIDHQAHGTLVFLEWFITVFFTLEYILRIISNRKPLQYIFSFYGIIDLISILPMYLSFFIPGSKALSVVRALRLLRVFRILELANFMNQGEELKMALRTSRTKIMVFIYFVLVICILLGSLMYVIESEESGFTSIPRSIYWCIVTLTTVGYGDIAPATTLGQMVASFVMVLGYGIIAVPTGIVTAEYSRVKTKNFTIRESDEYQKEQDIDVIICPNCSNKNHQQGAKFCCKCGVLLGREKDDERM</sequence>
<dbReference type="PANTHER" id="PTHR11537:SF254">
    <property type="entry name" value="POTASSIUM VOLTAGE-GATED CHANNEL PROTEIN SHAB"/>
    <property type="match status" value="1"/>
</dbReference>
<organism evidence="14 15">
    <name type="scientific">Capnocytophaga cynodegmi</name>
    <dbReference type="NCBI Taxonomy" id="28189"/>
    <lineage>
        <taxon>Bacteria</taxon>
        <taxon>Pseudomonadati</taxon>
        <taxon>Bacteroidota</taxon>
        <taxon>Flavobacteriia</taxon>
        <taxon>Flavobacteriales</taxon>
        <taxon>Flavobacteriaceae</taxon>
        <taxon>Capnocytophaga</taxon>
    </lineage>
</organism>
<keyword evidence="3" id="KW-0633">Potassium transport</keyword>
<dbReference type="EMBL" id="CDOD01000026">
    <property type="protein sequence ID" value="CEN36405.1"/>
    <property type="molecule type" value="Genomic_DNA"/>
</dbReference>
<keyword evidence="4 12" id="KW-0812">Transmembrane</keyword>
<dbReference type="GO" id="GO:0001508">
    <property type="term" value="P:action potential"/>
    <property type="evidence" value="ECO:0007669"/>
    <property type="project" value="TreeGrafter"/>
</dbReference>
<evidence type="ECO:0000256" key="4">
    <source>
        <dbReference type="ARBA" id="ARBA00022692"/>
    </source>
</evidence>
<dbReference type="InterPro" id="IPR027359">
    <property type="entry name" value="Volt_channel_dom_sf"/>
</dbReference>
<dbReference type="InterPro" id="IPR028325">
    <property type="entry name" value="VG_K_chnl"/>
</dbReference>
<evidence type="ECO:0000256" key="7">
    <source>
        <dbReference type="ARBA" id="ARBA00022958"/>
    </source>
</evidence>
<evidence type="ECO:0000256" key="8">
    <source>
        <dbReference type="ARBA" id="ARBA00022989"/>
    </source>
</evidence>
<proteinExistence type="predicted"/>
<evidence type="ECO:0000256" key="11">
    <source>
        <dbReference type="ARBA" id="ARBA00023303"/>
    </source>
</evidence>
<evidence type="ECO:0000313" key="15">
    <source>
        <dbReference type="Proteomes" id="UP000038055"/>
    </source>
</evidence>
<evidence type="ECO:0000256" key="1">
    <source>
        <dbReference type="ARBA" id="ARBA00004141"/>
    </source>
</evidence>
<keyword evidence="9" id="KW-0406">Ion transport</keyword>
<keyword evidence="15" id="KW-1185">Reference proteome</keyword>
<dbReference type="Gene3D" id="1.10.287.70">
    <property type="match status" value="1"/>
</dbReference>
<keyword evidence="11 14" id="KW-0407">Ion channel</keyword>
<evidence type="ECO:0000313" key="14">
    <source>
        <dbReference type="EMBL" id="CEN36405.1"/>
    </source>
</evidence>
<gene>
    <name evidence="14" type="ORF">CCYN2B_320014</name>
</gene>
<feature type="transmembrane region" description="Helical" evidence="12">
    <location>
        <begin position="215"/>
        <end position="237"/>
    </location>
</feature>
<comment type="subcellular location">
    <subcellularLocation>
        <location evidence="1">Membrane</location>
        <topology evidence="1">Multi-pass membrane protein</topology>
    </subcellularLocation>
</comment>
<dbReference type="GO" id="GO:0005249">
    <property type="term" value="F:voltage-gated potassium channel activity"/>
    <property type="evidence" value="ECO:0007669"/>
    <property type="project" value="InterPro"/>
</dbReference>
<dbReference type="AlphaFoldDB" id="A0A0B7HAP3"/>
<dbReference type="PANTHER" id="PTHR11537">
    <property type="entry name" value="VOLTAGE-GATED POTASSIUM CHANNEL"/>
    <property type="match status" value="1"/>
</dbReference>
<feature type="transmembrane region" description="Helical" evidence="12">
    <location>
        <begin position="190"/>
        <end position="209"/>
    </location>
</feature>
<dbReference type="eggNOG" id="COG2126">
    <property type="taxonomic scope" value="Bacteria"/>
</dbReference>
<dbReference type="SUPFAM" id="SSF81324">
    <property type="entry name" value="Voltage-gated potassium channels"/>
    <property type="match status" value="1"/>
</dbReference>
<protein>
    <submittedName>
        <fullName evidence="14">Potassium channel protein</fullName>
    </submittedName>
</protein>
<dbReference type="InterPro" id="IPR005821">
    <property type="entry name" value="Ion_trans_dom"/>
</dbReference>
<evidence type="ECO:0000256" key="9">
    <source>
        <dbReference type="ARBA" id="ARBA00023065"/>
    </source>
</evidence>
<keyword evidence="2" id="KW-0813">Transport</keyword>
<feature type="transmembrane region" description="Helical" evidence="12">
    <location>
        <begin position="60"/>
        <end position="79"/>
    </location>
</feature>
<evidence type="ECO:0000256" key="5">
    <source>
        <dbReference type="ARBA" id="ARBA00022826"/>
    </source>
</evidence>